<accession>U4TY58</accession>
<dbReference type="Pfam" id="PF05699">
    <property type="entry name" value="Dimer_Tnp_hAT"/>
    <property type="match status" value="1"/>
</dbReference>
<proteinExistence type="predicted"/>
<dbReference type="PANTHER" id="PTHR45749:SF37">
    <property type="entry name" value="OS05G0311600 PROTEIN"/>
    <property type="match status" value="1"/>
</dbReference>
<dbReference type="Proteomes" id="UP000030742">
    <property type="component" value="Unassembled WGS sequence"/>
</dbReference>
<name>U4TY58_DENPD</name>
<protein>
    <recommendedName>
        <fullName evidence="1">HAT C-terminal dimerisation domain-containing protein</fullName>
    </recommendedName>
</protein>
<dbReference type="InterPro" id="IPR008906">
    <property type="entry name" value="HATC_C_dom"/>
</dbReference>
<feature type="domain" description="HAT C-terminal dimerisation" evidence="1">
    <location>
        <begin position="4"/>
        <end position="48"/>
    </location>
</feature>
<gene>
    <name evidence="2" type="ORF">D910_03961</name>
</gene>
<reference evidence="2 3" key="1">
    <citation type="journal article" date="2013" name="Genome Biol.">
        <title>Draft genome of the mountain pine beetle, Dendroctonus ponderosae Hopkins, a major forest pest.</title>
        <authorList>
            <person name="Keeling C.I."/>
            <person name="Yuen M.M."/>
            <person name="Liao N.Y."/>
            <person name="Docking T.R."/>
            <person name="Chan S.K."/>
            <person name="Taylor G.A."/>
            <person name="Palmquist D.L."/>
            <person name="Jackman S.D."/>
            <person name="Nguyen A."/>
            <person name="Li M."/>
            <person name="Henderson H."/>
            <person name="Janes J.K."/>
            <person name="Zhao Y."/>
            <person name="Pandoh P."/>
            <person name="Moore R."/>
            <person name="Sperling F.A."/>
            <person name="Huber D.P."/>
            <person name="Birol I."/>
            <person name="Jones S.J."/>
            <person name="Bohlmann J."/>
        </authorList>
    </citation>
    <scope>NUCLEOTIDE SEQUENCE</scope>
</reference>
<evidence type="ECO:0000313" key="3">
    <source>
        <dbReference type="Proteomes" id="UP000030742"/>
    </source>
</evidence>
<dbReference type="GO" id="GO:0046983">
    <property type="term" value="F:protein dimerization activity"/>
    <property type="evidence" value="ECO:0007669"/>
    <property type="project" value="InterPro"/>
</dbReference>
<sequence length="96" mass="11106">MQEILVTAPMTTGETERCFSTLKPIKTFLRNSMTEDRLSALSMISIENTFISEIDKFNEMVIDKFATRKDRRIELELLLQNTRYISPRAATVPAYI</sequence>
<dbReference type="PANTHER" id="PTHR45749">
    <property type="match status" value="1"/>
</dbReference>
<dbReference type="EMBL" id="KB631826">
    <property type="protein sequence ID" value="ERL86554.1"/>
    <property type="molecule type" value="Genomic_DNA"/>
</dbReference>
<organism evidence="2 3">
    <name type="scientific">Dendroctonus ponderosae</name>
    <name type="common">Mountain pine beetle</name>
    <dbReference type="NCBI Taxonomy" id="77166"/>
    <lineage>
        <taxon>Eukaryota</taxon>
        <taxon>Metazoa</taxon>
        <taxon>Ecdysozoa</taxon>
        <taxon>Arthropoda</taxon>
        <taxon>Hexapoda</taxon>
        <taxon>Insecta</taxon>
        <taxon>Pterygota</taxon>
        <taxon>Neoptera</taxon>
        <taxon>Endopterygota</taxon>
        <taxon>Coleoptera</taxon>
        <taxon>Polyphaga</taxon>
        <taxon>Cucujiformia</taxon>
        <taxon>Curculionidae</taxon>
        <taxon>Scolytinae</taxon>
        <taxon>Dendroctonus</taxon>
    </lineage>
</organism>
<dbReference type="STRING" id="77166.U4TY58"/>
<evidence type="ECO:0000313" key="2">
    <source>
        <dbReference type="EMBL" id="ERL86554.1"/>
    </source>
</evidence>
<evidence type="ECO:0000259" key="1">
    <source>
        <dbReference type="Pfam" id="PF05699"/>
    </source>
</evidence>
<dbReference type="AlphaFoldDB" id="U4TY58"/>